<dbReference type="EMBL" id="JBHFNR010000015">
    <property type="protein sequence ID" value="MFB2891581.1"/>
    <property type="molecule type" value="Genomic_DNA"/>
</dbReference>
<sequence>MSNSKWAAMVYGRTYEVDFRFIATPKDFKYDENEKNWALNHILTTTRSASKLSGNARWSLFKNECHCVIGVTCMVRELIGRTTETSEDLTKDSKGRPLYIFVGYVSKVDKEHGFPLVPPYSGNNLEIFEPLYQHVRDVWFVKNYEEASKIPSLTDYQDLPEYEFSSSADYDLDFAQSLNYQNPDKVFLWSDSEEYRQKLWMAAPKCKKPISICLGLAGQKDIIYSSFLNGTADDVVQPIEINKHCKQADQWDGVDDALSPETSRRVPAQQQPSQSVGSRQETVKQQHQYHQIPETETDNRSLAEQIIDTVGFAAGKVINRGRQDIERVGELLNQDVRDVFAPTHKINDDNVGQQRQHPQKGNISQPQQERRRRSTNRYRRNSTSQQREIEDFGFKPMPETNSQKSQQNDTQQSDSPQNSDSQDWF</sequence>
<feature type="region of interest" description="Disordered" evidence="1">
    <location>
        <begin position="345"/>
        <end position="425"/>
    </location>
</feature>
<dbReference type="RefSeq" id="WP_413261259.1">
    <property type="nucleotide sequence ID" value="NZ_JBHFNR010000015.1"/>
</dbReference>
<feature type="compositionally biased region" description="Low complexity" evidence="1">
    <location>
        <begin position="401"/>
        <end position="425"/>
    </location>
</feature>
<accession>A0ABV4XIP5</accession>
<gene>
    <name evidence="2" type="ORF">ACE1CI_01420</name>
</gene>
<proteinExistence type="predicted"/>
<feature type="compositionally biased region" description="Polar residues" evidence="1">
    <location>
        <begin position="350"/>
        <end position="367"/>
    </location>
</feature>
<organism evidence="2 3">
    <name type="scientific">Floridaenema flaviceps BLCC-F50</name>
    <dbReference type="NCBI Taxonomy" id="3153642"/>
    <lineage>
        <taxon>Bacteria</taxon>
        <taxon>Bacillati</taxon>
        <taxon>Cyanobacteriota</taxon>
        <taxon>Cyanophyceae</taxon>
        <taxon>Oscillatoriophycideae</taxon>
        <taxon>Aerosakkonematales</taxon>
        <taxon>Aerosakkonemataceae</taxon>
        <taxon>Floridanema</taxon>
        <taxon>Floridanema flaviceps</taxon>
    </lineage>
</organism>
<keyword evidence="3" id="KW-1185">Reference proteome</keyword>
<feature type="region of interest" description="Disordered" evidence="1">
    <location>
        <begin position="250"/>
        <end position="299"/>
    </location>
</feature>
<feature type="compositionally biased region" description="Polar residues" evidence="1">
    <location>
        <begin position="268"/>
        <end position="289"/>
    </location>
</feature>
<dbReference type="Proteomes" id="UP001576784">
    <property type="component" value="Unassembled WGS sequence"/>
</dbReference>
<name>A0ABV4XIP5_9CYAN</name>
<protein>
    <submittedName>
        <fullName evidence="2">Uncharacterized protein</fullName>
    </submittedName>
</protein>
<feature type="compositionally biased region" description="Basic residues" evidence="1">
    <location>
        <begin position="370"/>
        <end position="380"/>
    </location>
</feature>
<evidence type="ECO:0000313" key="3">
    <source>
        <dbReference type="Proteomes" id="UP001576784"/>
    </source>
</evidence>
<evidence type="ECO:0000256" key="1">
    <source>
        <dbReference type="SAM" id="MobiDB-lite"/>
    </source>
</evidence>
<evidence type="ECO:0000313" key="2">
    <source>
        <dbReference type="EMBL" id="MFB2891581.1"/>
    </source>
</evidence>
<reference evidence="2 3" key="1">
    <citation type="submission" date="2024-09" db="EMBL/GenBank/DDBJ databases">
        <title>Floridaenema gen nov. (Aerosakkonemataceae, Aerosakkonematales ord. nov., Cyanobacteria) from benthic tropical and subtropical fresh waters, with the description of four new species.</title>
        <authorList>
            <person name="Moretto J.A."/>
            <person name="Berthold D.E."/>
            <person name="Lefler F.W."/>
            <person name="Huang I.-S."/>
            <person name="Laughinghouse H. IV."/>
        </authorList>
    </citation>
    <scope>NUCLEOTIDE SEQUENCE [LARGE SCALE GENOMIC DNA]</scope>
    <source>
        <strain evidence="2 3">BLCC-F50</strain>
    </source>
</reference>
<comment type="caution">
    <text evidence="2">The sequence shown here is derived from an EMBL/GenBank/DDBJ whole genome shotgun (WGS) entry which is preliminary data.</text>
</comment>